<gene>
    <name evidence="2" type="ORF">FOYG_14172</name>
</gene>
<organism evidence="2 3">
    <name type="scientific">Fusarium oxysporum NRRL 32931</name>
    <dbReference type="NCBI Taxonomy" id="660029"/>
    <lineage>
        <taxon>Eukaryota</taxon>
        <taxon>Fungi</taxon>
        <taxon>Dikarya</taxon>
        <taxon>Ascomycota</taxon>
        <taxon>Pezizomycotina</taxon>
        <taxon>Sordariomycetes</taxon>
        <taxon>Hypocreomycetidae</taxon>
        <taxon>Hypocreales</taxon>
        <taxon>Nectriaceae</taxon>
        <taxon>Fusarium</taxon>
        <taxon>Fusarium oxysporum species complex</taxon>
    </lineage>
</organism>
<evidence type="ECO:0000313" key="3">
    <source>
        <dbReference type="Proteomes" id="UP000030753"/>
    </source>
</evidence>
<dbReference type="InterPro" id="IPR012677">
    <property type="entry name" value="Nucleotide-bd_a/b_plait_sf"/>
</dbReference>
<accession>W9HIH9</accession>
<dbReference type="EMBL" id="JH717848">
    <property type="protein sequence ID" value="EWY82052.1"/>
    <property type="molecule type" value="Genomic_DNA"/>
</dbReference>
<feature type="domain" description="RRM" evidence="1">
    <location>
        <begin position="5"/>
        <end position="31"/>
    </location>
</feature>
<proteinExistence type="predicted"/>
<dbReference type="Proteomes" id="UP000030753">
    <property type="component" value="Unassembled WGS sequence"/>
</dbReference>
<dbReference type="HOGENOM" id="CLU_219513_0_0_1"/>
<evidence type="ECO:0000259" key="1">
    <source>
        <dbReference type="Pfam" id="PF00076"/>
    </source>
</evidence>
<dbReference type="AlphaFoldDB" id="W9HIH9"/>
<name>W9HIH9_FUSOX</name>
<protein>
    <recommendedName>
        <fullName evidence="1">RRM domain-containing protein</fullName>
    </recommendedName>
</protein>
<evidence type="ECO:0000313" key="2">
    <source>
        <dbReference type="EMBL" id="EWY82052.1"/>
    </source>
</evidence>
<dbReference type="Gene3D" id="3.30.70.330">
    <property type="match status" value="1"/>
</dbReference>
<sequence length="40" mass="4428">MSSKLYVGNLAGSTTDESLRKIFVDYDQVLDSVRSPPPLK</sequence>
<dbReference type="InterPro" id="IPR000504">
    <property type="entry name" value="RRM_dom"/>
</dbReference>
<reference evidence="2 3" key="1">
    <citation type="submission" date="2011-06" db="EMBL/GenBank/DDBJ databases">
        <title>The Genome Sequence of Fusarium oxysporum FOSC 3-a.</title>
        <authorList>
            <consortium name="The Broad Institute Genome Sequencing Platform"/>
            <person name="Ma L.-J."/>
            <person name="Gale L.R."/>
            <person name="Schwartz D.C."/>
            <person name="Zhou S."/>
            <person name="Corby-Kistler H."/>
            <person name="Young S.K."/>
            <person name="Zeng Q."/>
            <person name="Gargeya S."/>
            <person name="Fitzgerald M."/>
            <person name="Haas B."/>
            <person name="Abouelleil A."/>
            <person name="Alvarado L."/>
            <person name="Arachchi H.M."/>
            <person name="Berlin A."/>
            <person name="Brown A."/>
            <person name="Chapman S.B."/>
            <person name="Chen Z."/>
            <person name="Dunbar C."/>
            <person name="Freedman E."/>
            <person name="Gearin G."/>
            <person name="Gellesch M."/>
            <person name="Goldberg J."/>
            <person name="Griggs A."/>
            <person name="Gujja S."/>
            <person name="Heiman D."/>
            <person name="Howarth C."/>
            <person name="Larson L."/>
            <person name="Lui A."/>
            <person name="MacDonald P.J.P."/>
            <person name="Mehta T."/>
            <person name="Montmayeur A."/>
            <person name="Murphy C."/>
            <person name="Neiman D."/>
            <person name="Pearson M."/>
            <person name="Priest M."/>
            <person name="Roberts A."/>
            <person name="Saif S."/>
            <person name="Shea T."/>
            <person name="Shenoy N."/>
            <person name="Sisk P."/>
            <person name="Stolte C."/>
            <person name="Sykes S."/>
            <person name="Wortman J."/>
            <person name="Nusbaum C."/>
            <person name="Birren B."/>
        </authorList>
    </citation>
    <scope>NUCLEOTIDE SEQUENCE [LARGE SCALE GENOMIC DNA]</scope>
    <source>
        <strain evidence="3">FOSC 3-a</strain>
    </source>
</reference>
<dbReference type="SUPFAM" id="SSF54928">
    <property type="entry name" value="RNA-binding domain, RBD"/>
    <property type="match status" value="1"/>
</dbReference>
<dbReference type="InterPro" id="IPR035979">
    <property type="entry name" value="RBD_domain_sf"/>
</dbReference>
<dbReference type="GO" id="GO:0003723">
    <property type="term" value="F:RNA binding"/>
    <property type="evidence" value="ECO:0007669"/>
    <property type="project" value="InterPro"/>
</dbReference>
<dbReference type="Pfam" id="PF00076">
    <property type="entry name" value="RRM_1"/>
    <property type="match status" value="1"/>
</dbReference>